<organism evidence="2 3">
    <name type="scientific">Emticicia aquatilis</name>
    <dbReference type="NCBI Taxonomy" id="1537369"/>
    <lineage>
        <taxon>Bacteria</taxon>
        <taxon>Pseudomonadati</taxon>
        <taxon>Bacteroidota</taxon>
        <taxon>Cytophagia</taxon>
        <taxon>Cytophagales</taxon>
        <taxon>Leadbetterellaceae</taxon>
        <taxon>Emticicia</taxon>
    </lineage>
</organism>
<keyword evidence="3" id="KW-1185">Reference proteome</keyword>
<comment type="caution">
    <text evidence="2">The sequence shown here is derived from an EMBL/GenBank/DDBJ whole genome shotgun (WGS) entry which is preliminary data.</text>
</comment>
<dbReference type="InterPro" id="IPR052776">
    <property type="entry name" value="Chloro_ReproSupport/MetalTrans"/>
</dbReference>
<feature type="transmembrane region" description="Helical" evidence="1">
    <location>
        <begin position="114"/>
        <end position="135"/>
    </location>
</feature>
<reference evidence="2" key="1">
    <citation type="journal article" date="2014" name="Int. J. Syst. Evol. Microbiol.">
        <title>Complete genome sequence of Corynebacterium casei LMG S-19264T (=DSM 44701T), isolated from a smear-ripened cheese.</title>
        <authorList>
            <consortium name="US DOE Joint Genome Institute (JGI-PGF)"/>
            <person name="Walter F."/>
            <person name="Albersmeier A."/>
            <person name="Kalinowski J."/>
            <person name="Ruckert C."/>
        </authorList>
    </citation>
    <scope>NUCLEOTIDE SEQUENCE</scope>
    <source>
        <strain evidence="2">CGMCC 1.15958</strain>
    </source>
</reference>
<dbReference type="EMBL" id="BMKK01000008">
    <property type="protein sequence ID" value="GGD70626.1"/>
    <property type="molecule type" value="Genomic_DNA"/>
</dbReference>
<name>A0A916Z136_9BACT</name>
<proteinExistence type="predicted"/>
<feature type="transmembrane region" description="Helical" evidence="1">
    <location>
        <begin position="45"/>
        <end position="64"/>
    </location>
</feature>
<evidence type="ECO:0000313" key="2">
    <source>
        <dbReference type="EMBL" id="GGD70626.1"/>
    </source>
</evidence>
<keyword evidence="1" id="KW-0472">Membrane</keyword>
<feature type="transmembrane region" description="Helical" evidence="1">
    <location>
        <begin position="76"/>
        <end position="94"/>
    </location>
</feature>
<reference evidence="2" key="2">
    <citation type="submission" date="2020-09" db="EMBL/GenBank/DDBJ databases">
        <authorList>
            <person name="Sun Q."/>
            <person name="Zhou Y."/>
        </authorList>
    </citation>
    <scope>NUCLEOTIDE SEQUENCE</scope>
    <source>
        <strain evidence="2">CGMCC 1.15958</strain>
    </source>
</reference>
<gene>
    <name evidence="2" type="ORF">GCM10011514_38360</name>
</gene>
<evidence type="ECO:0000256" key="1">
    <source>
        <dbReference type="SAM" id="Phobius"/>
    </source>
</evidence>
<dbReference type="RefSeq" id="WP_188768404.1">
    <property type="nucleotide sequence ID" value="NZ_BMKK01000008.1"/>
</dbReference>
<feature type="transmembrane region" description="Helical" evidence="1">
    <location>
        <begin position="179"/>
        <end position="201"/>
    </location>
</feature>
<feature type="transmembrane region" description="Helical" evidence="1">
    <location>
        <begin position="147"/>
        <end position="167"/>
    </location>
</feature>
<dbReference type="AlphaFoldDB" id="A0A916Z136"/>
<sequence length="206" mass="22578">MQDIVLLLSAAAIGFSHSFEADHLVAVSSIVTRRDSTISAIKDGVFWGLGHTSTILLVAIIYILSKFALNEDDFRYFEAGVGIMLIILGFVRFYRVFQERSHGHLHIDEPSFGLAYGVGLVHGLAGSGSLLISILTQIRDNFMAITYILIFGLGSIIGMMLAAGIFSLPFSAKFINNRWFSMSLSIISAVLCIGLGVVVFYRNIHQ</sequence>
<accession>A0A916Z136</accession>
<evidence type="ECO:0000313" key="3">
    <source>
        <dbReference type="Proteomes" id="UP000609064"/>
    </source>
</evidence>
<keyword evidence="1" id="KW-0812">Transmembrane</keyword>
<protein>
    <submittedName>
        <fullName evidence="2">Hydantoin utilization protein A</fullName>
    </submittedName>
</protein>
<keyword evidence="1" id="KW-1133">Transmembrane helix</keyword>
<dbReference type="PANTHER" id="PTHR33876">
    <property type="entry name" value="UNNAMED PRODUCT"/>
    <property type="match status" value="1"/>
</dbReference>
<dbReference type="PANTHER" id="PTHR33876:SF4">
    <property type="entry name" value="CHLOROPLAST PROTEIN FOR GROWTH AND FERTILITY 2"/>
    <property type="match status" value="1"/>
</dbReference>
<dbReference type="Proteomes" id="UP000609064">
    <property type="component" value="Unassembled WGS sequence"/>
</dbReference>